<name>Q98QB4_MYCPU</name>
<accession>Q98QB4</accession>
<gene>
    <name evidence="1" type="ordered locus">MYPU_4520</name>
</gene>
<proteinExistence type="predicted"/>
<dbReference type="HOGENOM" id="CLU_2807860_0_0_14"/>
<dbReference type="PIR" id="D90568">
    <property type="entry name" value="D90568"/>
</dbReference>
<dbReference type="KEGG" id="mpu:MYPU_4520"/>
<dbReference type="AlphaFoldDB" id="Q98QB4"/>
<keyword evidence="2" id="KW-1185">Reference proteome</keyword>
<dbReference type="Proteomes" id="UP000000528">
    <property type="component" value="Chromosome"/>
</dbReference>
<dbReference type="EMBL" id="AL445564">
    <property type="protein sequence ID" value="CAC13625.1"/>
    <property type="molecule type" value="Genomic_DNA"/>
</dbReference>
<evidence type="ECO:0000313" key="2">
    <source>
        <dbReference type="Proteomes" id="UP000000528"/>
    </source>
</evidence>
<organism evidence="2">
    <name type="scientific">Mycoplasmopsis pulmonis (strain UAB CTIP)</name>
    <name type="common">Mycoplasma pulmonis</name>
    <dbReference type="NCBI Taxonomy" id="272635"/>
    <lineage>
        <taxon>Bacteria</taxon>
        <taxon>Bacillati</taxon>
        <taxon>Mycoplasmatota</taxon>
        <taxon>Mycoplasmoidales</taxon>
        <taxon>Metamycoplasmataceae</taxon>
        <taxon>Mycoplasmopsis</taxon>
    </lineage>
</organism>
<protein>
    <submittedName>
        <fullName evidence="1">Uncharacterized protein</fullName>
    </submittedName>
</protein>
<reference evidence="1 2" key="1">
    <citation type="journal article" date="2001" name="Nucleic Acids Res.">
        <title>The complete genome sequence of the murine respiratory pathogen Mycoplasma pulmonis.</title>
        <authorList>
            <person name="Chambaud I."/>
            <person name="Heilig R."/>
            <person name="Ferris S."/>
            <person name="Barbe V."/>
            <person name="Samson D."/>
            <person name="Galisson F."/>
            <person name="Moszer I."/>
            <person name="Dybvig K."/>
            <person name="Wroblewski H."/>
            <person name="Viari A."/>
            <person name="Rocha E.P.C."/>
            <person name="Blanchard A."/>
        </authorList>
    </citation>
    <scope>NUCLEOTIDE SEQUENCE [LARGE SCALE GENOMIC DNA]</scope>
    <source>
        <strain evidence="1 2">UAB CTIP</strain>
    </source>
</reference>
<evidence type="ECO:0000313" key="1">
    <source>
        <dbReference type="EMBL" id="CAC13625.1"/>
    </source>
</evidence>
<sequence>MQEKQENIAFWSLIEREAFLSSWKGQRAQKLLPFGLIEINLPMRFERVVFSKIFFSISQRLFTITIL</sequence>